<feature type="domain" description="DHHA2" evidence="8">
    <location>
        <begin position="183"/>
        <end position="311"/>
    </location>
</feature>
<evidence type="ECO:0000313" key="9">
    <source>
        <dbReference type="EMBL" id="PIZ44979.1"/>
    </source>
</evidence>
<evidence type="ECO:0000259" key="8">
    <source>
        <dbReference type="SMART" id="SM01131"/>
    </source>
</evidence>
<gene>
    <name evidence="9" type="ORF">COY32_05765</name>
</gene>
<comment type="cofactor">
    <cofactor evidence="1">
        <name>Mn(2+)</name>
        <dbReference type="ChEBI" id="CHEBI:29035"/>
    </cofactor>
</comment>
<keyword evidence="5" id="KW-0464">Manganese</keyword>
<dbReference type="EMBL" id="PFNL01000155">
    <property type="protein sequence ID" value="PIZ44979.1"/>
    <property type="molecule type" value="Genomic_DNA"/>
</dbReference>
<evidence type="ECO:0000256" key="3">
    <source>
        <dbReference type="ARBA" id="ARBA00022723"/>
    </source>
</evidence>
<dbReference type="EC" id="3.6.1.1" evidence="2"/>
<evidence type="ECO:0000256" key="7">
    <source>
        <dbReference type="ARBA" id="ARBA00047820"/>
    </source>
</evidence>
<dbReference type="Proteomes" id="UP000228920">
    <property type="component" value="Unassembled WGS sequence"/>
</dbReference>
<dbReference type="GO" id="GO:0046872">
    <property type="term" value="F:metal ion binding"/>
    <property type="evidence" value="ECO:0007669"/>
    <property type="project" value="UniProtKB-KW"/>
</dbReference>
<dbReference type="AlphaFoldDB" id="A0A2M7TG70"/>
<dbReference type="InterPro" id="IPR001667">
    <property type="entry name" value="DDH_dom"/>
</dbReference>
<evidence type="ECO:0000313" key="10">
    <source>
        <dbReference type="Proteomes" id="UP000228920"/>
    </source>
</evidence>
<evidence type="ECO:0000256" key="1">
    <source>
        <dbReference type="ARBA" id="ARBA00001936"/>
    </source>
</evidence>
<dbReference type="SUPFAM" id="SSF64182">
    <property type="entry name" value="DHH phosphoesterases"/>
    <property type="match status" value="1"/>
</dbReference>
<dbReference type="InterPro" id="IPR038222">
    <property type="entry name" value="DHHA2_dom_sf"/>
</dbReference>
<dbReference type="InterPro" id="IPR038763">
    <property type="entry name" value="DHH_sf"/>
</dbReference>
<dbReference type="Gene3D" id="3.10.310.20">
    <property type="entry name" value="DHHA2 domain"/>
    <property type="match status" value="1"/>
</dbReference>
<sequence>MTYIIGHQKPDLDTVVSSVATQYLFDQKEGFGHVGAQPVLAGTHNEETSFVFEKFGVKIPPVLVNEQLLPGDSFVLVDHNEKSQRFDTIANDAIIEIIDHHPIELSTNAIFVTVKPWGSTASIIYFLMKQNNVTPPQEIAGLMLSAILSDTVGFRSSTTTQNDKDFVTELAHIAEINDVEAYIFELFKVKSNVTHLSPQQIVTKDYKKFNMSGKQVLINQVETVEQSKLVAQKAELTSAMRDVKQLEGVEYIFCAISDVLAVNTKMLYSNENERRILEEAFDVAPIEDAVFDIGPRLSRKNEFVPPIQMAIKQLDLE</sequence>
<dbReference type="PANTHER" id="PTHR12112">
    <property type="entry name" value="BNIP - RELATED"/>
    <property type="match status" value="1"/>
</dbReference>
<proteinExistence type="predicted"/>
<dbReference type="GO" id="GO:0005737">
    <property type="term" value="C:cytoplasm"/>
    <property type="evidence" value="ECO:0007669"/>
    <property type="project" value="InterPro"/>
</dbReference>
<dbReference type="PANTHER" id="PTHR12112:SF22">
    <property type="entry name" value="MANGANESE-DEPENDENT INORGANIC PYROPHOSPHATASE-RELATED"/>
    <property type="match status" value="1"/>
</dbReference>
<keyword evidence="4" id="KW-0378">Hydrolase</keyword>
<dbReference type="FunFam" id="3.90.1640.10:FF:000001">
    <property type="entry name" value="Probable manganese-dependent inorganic pyrophosphatase"/>
    <property type="match status" value="1"/>
</dbReference>
<dbReference type="SMART" id="SM01131">
    <property type="entry name" value="DHHA2"/>
    <property type="match status" value="1"/>
</dbReference>
<evidence type="ECO:0000256" key="4">
    <source>
        <dbReference type="ARBA" id="ARBA00022801"/>
    </source>
</evidence>
<reference evidence="10" key="1">
    <citation type="submission" date="2017-09" db="EMBL/GenBank/DDBJ databases">
        <title>Depth-based differentiation of microbial function through sediment-hosted aquifers and enrichment of novel symbionts in the deep terrestrial subsurface.</title>
        <authorList>
            <person name="Probst A.J."/>
            <person name="Ladd B."/>
            <person name="Jarett J.K."/>
            <person name="Geller-Mcgrath D.E."/>
            <person name="Sieber C.M.K."/>
            <person name="Emerson J.B."/>
            <person name="Anantharaman K."/>
            <person name="Thomas B.C."/>
            <person name="Malmstrom R."/>
            <person name="Stieglmeier M."/>
            <person name="Klingl A."/>
            <person name="Woyke T."/>
            <person name="Ryan C.M."/>
            <person name="Banfield J.F."/>
        </authorList>
    </citation>
    <scope>NUCLEOTIDE SEQUENCE [LARGE SCALE GENOMIC DNA]</scope>
</reference>
<dbReference type="Pfam" id="PF02833">
    <property type="entry name" value="DHHA2"/>
    <property type="match status" value="1"/>
</dbReference>
<dbReference type="Gene3D" id="3.90.1640.10">
    <property type="entry name" value="inorganic pyrophosphatase (n-terminal core)"/>
    <property type="match status" value="1"/>
</dbReference>
<comment type="caution">
    <text evidence="9">The sequence shown here is derived from an EMBL/GenBank/DDBJ whole genome shotgun (WGS) entry which is preliminary data.</text>
</comment>
<evidence type="ECO:0000256" key="5">
    <source>
        <dbReference type="ARBA" id="ARBA00023211"/>
    </source>
</evidence>
<dbReference type="NCBIfam" id="NF003877">
    <property type="entry name" value="PRK05427.1"/>
    <property type="match status" value="1"/>
</dbReference>
<evidence type="ECO:0000256" key="6">
    <source>
        <dbReference type="ARBA" id="ARBA00032535"/>
    </source>
</evidence>
<name>A0A2M7TG70_UNCKA</name>
<organism evidence="9 10">
    <name type="scientific">candidate division WWE3 bacterium CG_4_10_14_0_2_um_filter_41_14</name>
    <dbReference type="NCBI Taxonomy" id="1975072"/>
    <lineage>
        <taxon>Bacteria</taxon>
        <taxon>Katanobacteria</taxon>
    </lineage>
</organism>
<accession>A0A2M7TG70</accession>
<comment type="catalytic activity">
    <reaction evidence="7">
        <text>diphosphate + H2O = 2 phosphate + H(+)</text>
        <dbReference type="Rhea" id="RHEA:24576"/>
        <dbReference type="ChEBI" id="CHEBI:15377"/>
        <dbReference type="ChEBI" id="CHEBI:15378"/>
        <dbReference type="ChEBI" id="CHEBI:33019"/>
        <dbReference type="ChEBI" id="CHEBI:43474"/>
        <dbReference type="EC" id="3.6.1.1"/>
    </reaction>
</comment>
<protein>
    <recommendedName>
        <fullName evidence="2">inorganic diphosphatase</fullName>
        <ecNumber evidence="2">3.6.1.1</ecNumber>
    </recommendedName>
    <alternativeName>
        <fullName evidence="6">Pyrophosphate phospho-hydrolase</fullName>
    </alternativeName>
</protein>
<keyword evidence="3" id="KW-0479">Metal-binding</keyword>
<evidence type="ECO:0000256" key="2">
    <source>
        <dbReference type="ARBA" id="ARBA00012146"/>
    </source>
</evidence>
<dbReference type="Pfam" id="PF01368">
    <property type="entry name" value="DHH"/>
    <property type="match status" value="1"/>
</dbReference>
<dbReference type="InterPro" id="IPR004097">
    <property type="entry name" value="DHHA2"/>
</dbReference>
<dbReference type="GO" id="GO:0004427">
    <property type="term" value="F:inorganic diphosphate phosphatase activity"/>
    <property type="evidence" value="ECO:0007669"/>
    <property type="project" value="UniProtKB-EC"/>
</dbReference>